<dbReference type="PANTHER" id="PTHR11265">
    <property type="entry name" value="S-ADENOSYL-METHYLTRANSFERASE MRAW"/>
    <property type="match status" value="1"/>
</dbReference>
<keyword evidence="4 6" id="KW-0808">Transferase</keyword>
<evidence type="ECO:0000256" key="4">
    <source>
        <dbReference type="ARBA" id="ARBA00022679"/>
    </source>
</evidence>
<dbReference type="NCBIfam" id="TIGR00006">
    <property type="entry name" value="16S rRNA (cytosine(1402)-N(4))-methyltransferase RsmH"/>
    <property type="match status" value="1"/>
</dbReference>
<dbReference type="InterPro" id="IPR002903">
    <property type="entry name" value="RsmH"/>
</dbReference>
<evidence type="ECO:0000256" key="2">
    <source>
        <dbReference type="ARBA" id="ARBA00022552"/>
    </source>
</evidence>
<dbReference type="AlphaFoldDB" id="A0A4V2DZR4"/>
<comment type="function">
    <text evidence="6">Specifically methylates the N4 position of cytidine in position 1402 (C1402) of 16S rRNA.</text>
</comment>
<evidence type="ECO:0000256" key="1">
    <source>
        <dbReference type="ARBA" id="ARBA00010396"/>
    </source>
</evidence>
<dbReference type="GO" id="GO:0070475">
    <property type="term" value="P:rRNA base methylation"/>
    <property type="evidence" value="ECO:0007669"/>
    <property type="project" value="UniProtKB-UniRule"/>
</dbReference>
<proteinExistence type="inferred from homology"/>
<evidence type="ECO:0000256" key="6">
    <source>
        <dbReference type="HAMAP-Rule" id="MF_01007"/>
    </source>
</evidence>
<dbReference type="PIRSF" id="PIRSF004486">
    <property type="entry name" value="MraW"/>
    <property type="match status" value="1"/>
</dbReference>
<keyword evidence="8" id="KW-1185">Reference proteome</keyword>
<sequence>MLKALNPESGGVYVDATFGGGGYTCAILDVTSCTVVGLDRDPAALIRAQAFKTNYPDNFRFVQGCFSDIDTLLLPYAPVDGIVFDFGVSSYQLDEADRGFSFRFDGPLDMRMSQTGITAADVVNTYSAENIAQILWSYGEEPRSRKIAQAIVEARRIKPITTTLQLANIVRQIVKRTDSLDPATLTFQGLRIFVNNELIEIDKVLRKCLPLLRVGGKIVTVTFQGLEDRVVKDWYQSHRQPNATHPSLMVESVFKKPLSPSFEEVKNNPRARSGKLRAFRVCSTQRTDIP</sequence>
<feature type="binding site" evidence="6">
    <location>
        <begin position="21"/>
        <end position="23"/>
    </location>
    <ligand>
        <name>S-adenosyl-L-methionine</name>
        <dbReference type="ChEBI" id="CHEBI:59789"/>
    </ligand>
</feature>
<keyword evidence="2 6" id="KW-0698">rRNA processing</keyword>
<dbReference type="CDD" id="cd02440">
    <property type="entry name" value="AdoMet_MTases"/>
    <property type="match status" value="1"/>
</dbReference>
<name>A0A4V2DZR4_9PROT</name>
<feature type="binding site" evidence="6">
    <location>
        <position position="39"/>
    </location>
    <ligand>
        <name>S-adenosyl-L-methionine</name>
        <dbReference type="ChEBI" id="CHEBI:59789"/>
    </ligand>
</feature>
<dbReference type="Gene3D" id="3.40.50.150">
    <property type="entry name" value="Vaccinia Virus protein VP39"/>
    <property type="match status" value="1"/>
</dbReference>
<dbReference type="PANTHER" id="PTHR11265:SF0">
    <property type="entry name" value="12S RRNA N4-METHYLCYTIDINE METHYLTRANSFERASE"/>
    <property type="match status" value="1"/>
</dbReference>
<dbReference type="EMBL" id="SCFB01000006">
    <property type="protein sequence ID" value="RZI45967.1"/>
    <property type="molecule type" value="Genomic_DNA"/>
</dbReference>
<dbReference type="HAMAP" id="MF_01007">
    <property type="entry name" value="16SrRNA_methyltr_H"/>
    <property type="match status" value="1"/>
</dbReference>
<comment type="caution">
    <text evidence="7">The sequence shown here is derived from an EMBL/GenBank/DDBJ whole genome shotgun (WGS) entry which is preliminary data.</text>
</comment>
<dbReference type="FunFam" id="1.10.150.170:FF:000003">
    <property type="entry name" value="Ribosomal RNA small subunit methyltransferase H"/>
    <property type="match status" value="1"/>
</dbReference>
<protein>
    <recommendedName>
        <fullName evidence="6">Ribosomal RNA small subunit methyltransferase H</fullName>
        <ecNumber evidence="6">2.1.1.199</ecNumber>
    </recommendedName>
    <alternativeName>
        <fullName evidence="6">16S rRNA m(4)C1402 methyltransferase</fullName>
    </alternativeName>
    <alternativeName>
        <fullName evidence="6">rRNA (cytosine-N(4)-)-methyltransferase RsmH</fullName>
    </alternativeName>
</protein>
<keyword evidence="6" id="KW-0963">Cytoplasm</keyword>
<reference evidence="7 8" key="1">
    <citation type="submission" date="2018-10" db="EMBL/GenBank/DDBJ databases">
        <title>An updated phylogeny of the Alphaproteobacteria reveals that the parasitic Rickettsiales and Holosporales have independent origins.</title>
        <authorList>
            <person name="Munoz-Gomez S.A."/>
            <person name="Hess S."/>
            <person name="Burger G."/>
            <person name="Lang B.F."/>
            <person name="Susko E."/>
            <person name="Slamovits C.H."/>
            <person name="Roger A.J."/>
        </authorList>
    </citation>
    <scope>NUCLEOTIDE SEQUENCE [LARGE SCALE GENOMIC DNA]</scope>
    <source>
        <strain evidence="7">HOLO01</strain>
    </source>
</reference>
<comment type="subcellular location">
    <subcellularLocation>
        <location evidence="6">Cytoplasm</location>
    </subcellularLocation>
</comment>
<dbReference type="SUPFAM" id="SSF81799">
    <property type="entry name" value="Putative methyltransferase TM0872, insert domain"/>
    <property type="match status" value="1"/>
</dbReference>
<dbReference type="GO" id="GO:0005737">
    <property type="term" value="C:cytoplasm"/>
    <property type="evidence" value="ECO:0007669"/>
    <property type="project" value="UniProtKB-SubCell"/>
</dbReference>
<feature type="binding site" evidence="6">
    <location>
        <position position="66"/>
    </location>
    <ligand>
        <name>S-adenosyl-L-methionine</name>
        <dbReference type="ChEBI" id="CHEBI:59789"/>
    </ligand>
</feature>
<evidence type="ECO:0000256" key="5">
    <source>
        <dbReference type="ARBA" id="ARBA00022691"/>
    </source>
</evidence>
<dbReference type="InterPro" id="IPR029063">
    <property type="entry name" value="SAM-dependent_MTases_sf"/>
</dbReference>
<dbReference type="Gene3D" id="1.10.150.170">
    <property type="entry name" value="Putative methyltransferase TM0872, insert domain"/>
    <property type="match status" value="1"/>
</dbReference>
<dbReference type="Proteomes" id="UP000293550">
    <property type="component" value="Unassembled WGS sequence"/>
</dbReference>
<evidence type="ECO:0000313" key="7">
    <source>
        <dbReference type="EMBL" id="RZI45967.1"/>
    </source>
</evidence>
<gene>
    <name evidence="6 7" type="primary">rsmH</name>
    <name evidence="7" type="ORF">EQU50_05920</name>
</gene>
<dbReference type="EC" id="2.1.1.199" evidence="6"/>
<evidence type="ECO:0000313" key="8">
    <source>
        <dbReference type="Proteomes" id="UP000293550"/>
    </source>
</evidence>
<organism evidence="7 8">
    <name type="scientific">Candidatus Finniella inopinata</name>
    <dbReference type="NCBI Taxonomy" id="1696036"/>
    <lineage>
        <taxon>Bacteria</taxon>
        <taxon>Pseudomonadati</taxon>
        <taxon>Pseudomonadota</taxon>
        <taxon>Alphaproteobacteria</taxon>
        <taxon>Holosporales</taxon>
        <taxon>Candidatus Paracaedibacteraceae</taxon>
        <taxon>Candidatus Finniella</taxon>
    </lineage>
</organism>
<dbReference type="InterPro" id="IPR023397">
    <property type="entry name" value="SAM-dep_MeTrfase_MraW_recog"/>
</dbReference>
<keyword evidence="5 6" id="KW-0949">S-adenosyl-L-methionine</keyword>
<feature type="binding site" evidence="6">
    <location>
        <position position="85"/>
    </location>
    <ligand>
        <name>S-adenosyl-L-methionine</name>
        <dbReference type="ChEBI" id="CHEBI:59789"/>
    </ligand>
</feature>
<evidence type="ECO:0000256" key="3">
    <source>
        <dbReference type="ARBA" id="ARBA00022603"/>
    </source>
</evidence>
<dbReference type="SUPFAM" id="SSF53335">
    <property type="entry name" value="S-adenosyl-L-methionine-dependent methyltransferases"/>
    <property type="match status" value="1"/>
</dbReference>
<feature type="binding site" evidence="6">
    <location>
        <position position="92"/>
    </location>
    <ligand>
        <name>S-adenosyl-L-methionine</name>
        <dbReference type="ChEBI" id="CHEBI:59789"/>
    </ligand>
</feature>
<keyword evidence="3 6" id="KW-0489">Methyltransferase</keyword>
<dbReference type="GO" id="GO:0071424">
    <property type="term" value="F:rRNA (cytosine-N4-)-methyltransferase activity"/>
    <property type="evidence" value="ECO:0007669"/>
    <property type="project" value="UniProtKB-UniRule"/>
</dbReference>
<comment type="catalytic activity">
    <reaction evidence="6">
        <text>cytidine(1402) in 16S rRNA + S-adenosyl-L-methionine = N(4)-methylcytidine(1402) in 16S rRNA + S-adenosyl-L-homocysteine + H(+)</text>
        <dbReference type="Rhea" id="RHEA:42928"/>
        <dbReference type="Rhea" id="RHEA-COMP:10286"/>
        <dbReference type="Rhea" id="RHEA-COMP:10287"/>
        <dbReference type="ChEBI" id="CHEBI:15378"/>
        <dbReference type="ChEBI" id="CHEBI:57856"/>
        <dbReference type="ChEBI" id="CHEBI:59789"/>
        <dbReference type="ChEBI" id="CHEBI:74506"/>
        <dbReference type="ChEBI" id="CHEBI:82748"/>
        <dbReference type="EC" id="2.1.1.199"/>
    </reaction>
</comment>
<comment type="similarity">
    <text evidence="1 6">Belongs to the methyltransferase superfamily. RsmH family.</text>
</comment>
<dbReference type="OrthoDB" id="9806637at2"/>
<accession>A0A4V2DZR4</accession>
<dbReference type="Pfam" id="PF01795">
    <property type="entry name" value="Methyltransf_5"/>
    <property type="match status" value="1"/>
</dbReference>